<evidence type="ECO:0000256" key="1">
    <source>
        <dbReference type="ARBA" id="ARBA00009156"/>
    </source>
</evidence>
<dbReference type="GO" id="GO:0005975">
    <property type="term" value="P:carbohydrate metabolic process"/>
    <property type="evidence" value="ECO:0007669"/>
    <property type="project" value="InterPro"/>
</dbReference>
<proteinExistence type="inferred from homology"/>
<dbReference type="InterPro" id="IPR050406">
    <property type="entry name" value="FGGY_Carb_Kinase"/>
</dbReference>
<comment type="similarity">
    <text evidence="1">Belongs to the FGGY kinase family.</text>
</comment>
<keyword evidence="2" id="KW-0808">Transferase</keyword>
<dbReference type="Pfam" id="PF02782">
    <property type="entry name" value="FGGY_C"/>
    <property type="match status" value="1"/>
</dbReference>
<dbReference type="PANTHER" id="PTHR43095">
    <property type="entry name" value="SUGAR KINASE"/>
    <property type="match status" value="1"/>
</dbReference>
<gene>
    <name evidence="5" type="ORF">GKE90_19515</name>
</gene>
<comment type="caution">
    <text evidence="5">The sequence shown here is derived from an EMBL/GenBank/DDBJ whole genome shotgun (WGS) entry which is preliminary data.</text>
</comment>
<dbReference type="EMBL" id="WKPO01000044">
    <property type="protein sequence ID" value="MSB50852.1"/>
    <property type="molecule type" value="Genomic_DNA"/>
</dbReference>
<dbReference type="GO" id="GO:0016301">
    <property type="term" value="F:kinase activity"/>
    <property type="evidence" value="ECO:0007669"/>
    <property type="project" value="UniProtKB-KW"/>
</dbReference>
<evidence type="ECO:0000313" key="5">
    <source>
        <dbReference type="EMBL" id="MSB50852.1"/>
    </source>
</evidence>
<accession>A0A1Y4FVG1</accession>
<evidence type="ECO:0000256" key="3">
    <source>
        <dbReference type="ARBA" id="ARBA00022777"/>
    </source>
</evidence>
<dbReference type="SUPFAM" id="SSF53067">
    <property type="entry name" value="Actin-like ATPase domain"/>
    <property type="match status" value="1"/>
</dbReference>
<dbReference type="InterPro" id="IPR018485">
    <property type="entry name" value="FGGY_C"/>
</dbReference>
<dbReference type="PANTHER" id="PTHR43095:SF2">
    <property type="entry name" value="GLUCONOKINASE"/>
    <property type="match status" value="1"/>
</dbReference>
<dbReference type="InterPro" id="IPR043129">
    <property type="entry name" value="ATPase_NBD"/>
</dbReference>
<reference evidence="5 6" key="1">
    <citation type="journal article" date="2019" name="Nat. Med.">
        <title>A library of human gut bacterial isolates paired with longitudinal multiomics data enables mechanistic microbiome research.</title>
        <authorList>
            <person name="Poyet M."/>
            <person name="Groussin M."/>
            <person name="Gibbons S.M."/>
            <person name="Avila-Pacheco J."/>
            <person name="Jiang X."/>
            <person name="Kearney S.M."/>
            <person name="Perrotta A.R."/>
            <person name="Berdy B."/>
            <person name="Zhao S."/>
            <person name="Lieberman T.D."/>
            <person name="Swanson P.K."/>
            <person name="Smith M."/>
            <person name="Roesemann S."/>
            <person name="Alexander J.E."/>
            <person name="Rich S.A."/>
            <person name="Livny J."/>
            <person name="Vlamakis H."/>
            <person name="Clish C."/>
            <person name="Bullock K."/>
            <person name="Deik A."/>
            <person name="Scott J."/>
            <person name="Pierce K.A."/>
            <person name="Xavier R.J."/>
            <person name="Alm E.J."/>
        </authorList>
    </citation>
    <scope>NUCLEOTIDE SEQUENCE [LARGE SCALE GENOMIC DNA]</scope>
    <source>
        <strain evidence="5 6">BIOML-A5</strain>
    </source>
</reference>
<organism evidence="5 6">
    <name type="scientific">Flavonifractor plautii</name>
    <name type="common">Fusobacterium plautii</name>
    <dbReference type="NCBI Taxonomy" id="292800"/>
    <lineage>
        <taxon>Bacteria</taxon>
        <taxon>Bacillati</taxon>
        <taxon>Bacillota</taxon>
        <taxon>Clostridia</taxon>
        <taxon>Eubacteriales</taxon>
        <taxon>Oscillospiraceae</taxon>
        <taxon>Flavonifractor</taxon>
    </lineage>
</organism>
<evidence type="ECO:0000259" key="4">
    <source>
        <dbReference type="Pfam" id="PF02782"/>
    </source>
</evidence>
<dbReference type="Gene3D" id="3.30.420.40">
    <property type="match status" value="1"/>
</dbReference>
<protein>
    <recommendedName>
        <fullName evidence="4">Carbohydrate kinase FGGY C-terminal domain-containing protein</fullName>
    </recommendedName>
</protein>
<name>A0A1Y4FVG1_FLAPL</name>
<dbReference type="Proteomes" id="UP000429811">
    <property type="component" value="Unassembled WGS sequence"/>
</dbReference>
<evidence type="ECO:0000313" key="6">
    <source>
        <dbReference type="Proteomes" id="UP000429811"/>
    </source>
</evidence>
<feature type="domain" description="Carbohydrate kinase FGGY C-terminal" evidence="4">
    <location>
        <begin position="80"/>
        <end position="129"/>
    </location>
</feature>
<keyword evidence="3" id="KW-0418">Kinase</keyword>
<evidence type="ECO:0000256" key="2">
    <source>
        <dbReference type="ARBA" id="ARBA00022679"/>
    </source>
</evidence>
<dbReference type="AlphaFoldDB" id="A0A1Y4FVG1"/>
<sequence length="198" mass="21167">MTRATPPPSAPVLWHVIFWKKGGARASTWAVLPASTSDWLEALYVVLAGLGNRYGLSRVAEISFCGQMHRLVVLDKADRVIRPSSARVTGGAAKSPVWLLILSDVLGLELCTINTHDGGALGAVLLAMTGFGRLSDAAEAAQAVIRDADRSLPDPEHHYLYADNLGNSSNYTAGIQSSLARSHLTEVEHPSDGLIENQ</sequence>